<evidence type="ECO:0000313" key="1">
    <source>
        <dbReference type="EMBL" id="GAH97969.1"/>
    </source>
</evidence>
<name>X1L6D5_9ZZZZ</name>
<comment type="caution">
    <text evidence="1">The sequence shown here is derived from an EMBL/GenBank/DDBJ whole genome shotgun (WGS) entry which is preliminary data.</text>
</comment>
<organism evidence="1">
    <name type="scientific">marine sediment metagenome</name>
    <dbReference type="NCBI Taxonomy" id="412755"/>
    <lineage>
        <taxon>unclassified sequences</taxon>
        <taxon>metagenomes</taxon>
        <taxon>ecological metagenomes</taxon>
    </lineage>
</organism>
<sequence length="39" mass="4480">MQERILRLKTGNLEFTGIHVDNKTIVLGWVAETEVQNII</sequence>
<accession>X1L6D5</accession>
<dbReference type="AlphaFoldDB" id="X1L6D5"/>
<protein>
    <submittedName>
        <fullName evidence="1">Uncharacterized protein</fullName>
    </submittedName>
</protein>
<dbReference type="EMBL" id="BARU01047278">
    <property type="protein sequence ID" value="GAH97969.1"/>
    <property type="molecule type" value="Genomic_DNA"/>
</dbReference>
<proteinExistence type="predicted"/>
<reference evidence="1" key="1">
    <citation type="journal article" date="2014" name="Front. Microbiol.">
        <title>High frequency of phylogenetically diverse reductive dehalogenase-homologous genes in deep subseafloor sedimentary metagenomes.</title>
        <authorList>
            <person name="Kawai M."/>
            <person name="Futagami T."/>
            <person name="Toyoda A."/>
            <person name="Takaki Y."/>
            <person name="Nishi S."/>
            <person name="Hori S."/>
            <person name="Arai W."/>
            <person name="Tsubouchi T."/>
            <person name="Morono Y."/>
            <person name="Uchiyama I."/>
            <person name="Ito T."/>
            <person name="Fujiyama A."/>
            <person name="Inagaki F."/>
            <person name="Takami H."/>
        </authorList>
    </citation>
    <scope>NUCLEOTIDE SEQUENCE</scope>
    <source>
        <strain evidence="1">Expedition CK06-06</strain>
    </source>
</reference>
<gene>
    <name evidence="1" type="ORF">S03H2_70911</name>
</gene>
<feature type="non-terminal residue" evidence="1">
    <location>
        <position position="39"/>
    </location>
</feature>